<dbReference type="EMBL" id="FQ032830">
    <property type="protein sequence ID" value="CBL88124.1"/>
    <property type="molecule type" value="Genomic_DNA"/>
</dbReference>
<keyword evidence="5" id="KW-0998">Cell outer membrane</keyword>
<evidence type="ECO:0000259" key="6">
    <source>
        <dbReference type="Pfam" id="PF07980"/>
    </source>
</evidence>
<reference evidence="7" key="1">
    <citation type="submission" date="2010-05" db="EMBL/GenBank/DDBJ databases">
        <authorList>
            <person name="Genoscope - CEA"/>
        </authorList>
    </citation>
    <scope>NUCLEOTIDE SEQUENCE</scope>
</reference>
<keyword evidence="3" id="KW-0732">Signal</keyword>
<keyword evidence="4" id="KW-0472">Membrane</keyword>
<comment type="subcellular location">
    <subcellularLocation>
        <location evidence="1">Cell outer membrane</location>
    </subcellularLocation>
</comment>
<dbReference type="Gene3D" id="1.25.40.390">
    <property type="match status" value="1"/>
</dbReference>
<reference evidence="7" key="2">
    <citation type="journal article" date="2012" name="Environ. Microbiol.">
        <title>Genomic content of uncultured Bacteroidetes from contrasting oceanic provinces in the North Atlantic Ocean.</title>
        <authorList>
            <person name="Gomez-Pereira P.R."/>
            <person name="Schuler M."/>
            <person name="Fuchs B.M."/>
            <person name="Bennke C."/>
            <person name="Teeling H."/>
            <person name="Waldmann J."/>
            <person name="Richter M."/>
            <person name="Barbe V."/>
            <person name="Bataille E."/>
            <person name="Glockner F.O."/>
            <person name="Amann R."/>
        </authorList>
    </citation>
    <scope>NUCLEOTIDE SEQUENCE</scope>
</reference>
<sequence>MYFEGHRRIDLIRFNKFSDRAGADELIWDWKGQTINGSSVPSYLEIFPIPSSELGVNSNLIQNEGY</sequence>
<evidence type="ECO:0000256" key="2">
    <source>
        <dbReference type="ARBA" id="ARBA00006275"/>
    </source>
</evidence>
<evidence type="ECO:0000256" key="3">
    <source>
        <dbReference type="ARBA" id="ARBA00022729"/>
    </source>
</evidence>
<dbReference type="InterPro" id="IPR012944">
    <property type="entry name" value="SusD_RagB_dom"/>
</dbReference>
<feature type="domain" description="RagB/SusD" evidence="6">
    <location>
        <begin position="1"/>
        <end position="66"/>
    </location>
</feature>
<protein>
    <submittedName>
        <fullName evidence="7">Outer membrane protein with similarity to SusD/RagB</fullName>
    </submittedName>
</protein>
<dbReference type="AlphaFoldDB" id="F4MN89"/>
<name>F4MN89_9BACT</name>
<evidence type="ECO:0000256" key="5">
    <source>
        <dbReference type="ARBA" id="ARBA00023237"/>
    </source>
</evidence>
<dbReference type="GO" id="GO:0009279">
    <property type="term" value="C:cell outer membrane"/>
    <property type="evidence" value="ECO:0007669"/>
    <property type="project" value="UniProtKB-SubCell"/>
</dbReference>
<evidence type="ECO:0000313" key="7">
    <source>
        <dbReference type="EMBL" id="CBL88124.1"/>
    </source>
</evidence>
<evidence type="ECO:0000256" key="1">
    <source>
        <dbReference type="ARBA" id="ARBA00004442"/>
    </source>
</evidence>
<comment type="similarity">
    <text evidence="2">Belongs to the SusD family.</text>
</comment>
<organism evidence="7">
    <name type="scientific">uncultured Cytophagia bacterium</name>
    <dbReference type="NCBI Taxonomy" id="768505"/>
    <lineage>
        <taxon>Bacteria</taxon>
        <taxon>Pseudomonadati</taxon>
        <taxon>Bacteroidota</taxon>
        <taxon>Cytophagia</taxon>
        <taxon>environmental samples</taxon>
    </lineage>
</organism>
<accession>F4MN89</accession>
<dbReference type="InterPro" id="IPR011990">
    <property type="entry name" value="TPR-like_helical_dom_sf"/>
</dbReference>
<dbReference type="Pfam" id="PF07980">
    <property type="entry name" value="SusD_RagB"/>
    <property type="match status" value="1"/>
</dbReference>
<proteinExistence type="inferred from homology"/>
<evidence type="ECO:0000256" key="4">
    <source>
        <dbReference type="ARBA" id="ARBA00023136"/>
    </source>
</evidence>
<dbReference type="SUPFAM" id="SSF48452">
    <property type="entry name" value="TPR-like"/>
    <property type="match status" value="1"/>
</dbReference>
<gene>
    <name evidence="7" type="ORF">S18_1001_0001</name>
</gene>